<comment type="pathway">
    <text evidence="3">Cell wall biogenesis; peptidoglycan recycling.</text>
</comment>
<evidence type="ECO:0000256" key="3">
    <source>
        <dbReference type="HAMAP-Rule" id="MF_00068"/>
    </source>
</evidence>
<keyword evidence="2 3" id="KW-0119">Carbohydrate metabolism</keyword>
<comment type="pathway">
    <text evidence="3">Amino-sugar metabolism; 1,6-anhydro-N-acetylmuramate degradation.</text>
</comment>
<dbReference type="EC" id="4.2.1.126" evidence="3"/>
<comment type="subunit">
    <text evidence="3">Homodimer.</text>
</comment>
<evidence type="ECO:0000313" key="5">
    <source>
        <dbReference type="EMBL" id="QDH25200.1"/>
    </source>
</evidence>
<dbReference type="InterPro" id="IPR001347">
    <property type="entry name" value="SIS_dom"/>
</dbReference>
<comment type="miscellaneous">
    <text evidence="3">A lyase-type mechanism (elimination/hydration) is suggested for the cleavage of the lactyl ether bond of MurNAc 6-phosphate, with the formation of an alpha,beta-unsaturated aldehyde intermediate with (E)-stereochemistry, followed by the syn addition of water to give product.</text>
</comment>
<dbReference type="GO" id="GO:0009254">
    <property type="term" value="P:peptidoglycan turnover"/>
    <property type="evidence" value="ECO:0007669"/>
    <property type="project" value="UniProtKB-UniRule"/>
</dbReference>
<accession>A0A4Y6V966</accession>
<dbReference type="PROSITE" id="PS51464">
    <property type="entry name" value="SIS"/>
    <property type="match status" value="1"/>
</dbReference>
<dbReference type="Gene3D" id="3.40.50.10490">
    <property type="entry name" value="Glucose-6-phosphate isomerase like protein, domain 1"/>
    <property type="match status" value="1"/>
</dbReference>
<dbReference type="UniPathway" id="UPA00343"/>
<dbReference type="Gene3D" id="1.10.8.1080">
    <property type="match status" value="1"/>
</dbReference>
<evidence type="ECO:0000256" key="2">
    <source>
        <dbReference type="ARBA" id="ARBA00023277"/>
    </source>
</evidence>
<comment type="catalytic activity">
    <reaction evidence="3">
        <text>N-acetyl-D-muramate 6-phosphate + H2O = N-acetyl-D-glucosamine 6-phosphate + (R)-lactate</text>
        <dbReference type="Rhea" id="RHEA:26410"/>
        <dbReference type="ChEBI" id="CHEBI:15377"/>
        <dbReference type="ChEBI" id="CHEBI:16004"/>
        <dbReference type="ChEBI" id="CHEBI:57513"/>
        <dbReference type="ChEBI" id="CHEBI:58722"/>
        <dbReference type="EC" id="4.2.1.126"/>
    </reaction>
</comment>
<dbReference type="GO" id="GO:0097367">
    <property type="term" value="F:carbohydrate derivative binding"/>
    <property type="evidence" value="ECO:0007669"/>
    <property type="project" value="InterPro"/>
</dbReference>
<organism evidence="5 6">
    <name type="scientific">Neokomagataea tanensis</name>
    <dbReference type="NCBI Taxonomy" id="661191"/>
    <lineage>
        <taxon>Bacteria</taxon>
        <taxon>Pseudomonadati</taxon>
        <taxon>Pseudomonadota</taxon>
        <taxon>Alphaproteobacteria</taxon>
        <taxon>Acetobacterales</taxon>
        <taxon>Acetobacteraceae</taxon>
        <taxon>Neokomagataea</taxon>
    </lineage>
</organism>
<dbReference type="GO" id="GO:0046348">
    <property type="term" value="P:amino sugar catabolic process"/>
    <property type="evidence" value="ECO:0007669"/>
    <property type="project" value="InterPro"/>
</dbReference>
<evidence type="ECO:0000259" key="4">
    <source>
        <dbReference type="PROSITE" id="PS51464"/>
    </source>
</evidence>
<protein>
    <recommendedName>
        <fullName evidence="3">N-acetylmuramic acid 6-phosphate etherase</fullName>
        <shortName evidence="3">MurNAc-6-P etherase</shortName>
        <ecNumber evidence="3">4.2.1.126</ecNumber>
    </recommendedName>
    <alternativeName>
        <fullName evidence="3">N-acetylmuramic acid 6-phosphate hydrolase</fullName>
    </alternativeName>
    <alternativeName>
        <fullName evidence="3">N-acetylmuramic acid 6-phosphate lyase</fullName>
    </alternativeName>
</protein>
<dbReference type="NCBIfam" id="NF009222">
    <property type="entry name" value="PRK12570.1"/>
    <property type="match status" value="1"/>
</dbReference>
<dbReference type="CDD" id="cd05007">
    <property type="entry name" value="SIS_Etherase"/>
    <property type="match status" value="1"/>
</dbReference>
<dbReference type="AlphaFoldDB" id="A0A4Y6V966"/>
<comment type="similarity">
    <text evidence="3">Belongs to the GCKR-like family. MurNAc-6-P etherase subfamily.</text>
</comment>
<dbReference type="GO" id="GO:0016803">
    <property type="term" value="F:ether hydrolase activity"/>
    <property type="evidence" value="ECO:0007669"/>
    <property type="project" value="TreeGrafter"/>
</dbReference>
<gene>
    <name evidence="3" type="primary">murQ</name>
    <name evidence="5" type="ORF">D5366_08240</name>
</gene>
<comment type="pathway">
    <text evidence="3">Amino-sugar metabolism; N-acetylmuramate degradation.</text>
</comment>
<dbReference type="GO" id="GO:0097175">
    <property type="term" value="P:1,6-anhydro-N-acetyl-beta-muramic acid catabolic process"/>
    <property type="evidence" value="ECO:0007669"/>
    <property type="project" value="UniProtKB-UniRule"/>
</dbReference>
<proteinExistence type="inferred from homology"/>
<feature type="domain" description="SIS" evidence="4">
    <location>
        <begin position="57"/>
        <end position="220"/>
    </location>
</feature>
<dbReference type="EMBL" id="CP032485">
    <property type="protein sequence ID" value="QDH25200.1"/>
    <property type="molecule type" value="Genomic_DNA"/>
</dbReference>
<dbReference type="InterPro" id="IPR040190">
    <property type="entry name" value="MURQ/GCKR"/>
</dbReference>
<dbReference type="Pfam" id="PF22645">
    <property type="entry name" value="GKRP_SIS_N"/>
    <property type="match status" value="1"/>
</dbReference>
<dbReference type="HAMAP" id="MF_00068">
    <property type="entry name" value="MurQ"/>
    <property type="match status" value="1"/>
</dbReference>
<dbReference type="GO" id="GO:0097173">
    <property type="term" value="P:N-acetylmuramic acid catabolic process"/>
    <property type="evidence" value="ECO:0007669"/>
    <property type="project" value="UniProtKB-UniPathway"/>
</dbReference>
<dbReference type="NCBIfam" id="NF003915">
    <property type="entry name" value="PRK05441.1"/>
    <property type="match status" value="1"/>
</dbReference>
<dbReference type="InterPro" id="IPR046348">
    <property type="entry name" value="SIS_dom_sf"/>
</dbReference>
<evidence type="ECO:0000313" key="6">
    <source>
        <dbReference type="Proteomes" id="UP000317214"/>
    </source>
</evidence>
<keyword evidence="1 3" id="KW-0456">Lyase</keyword>
<dbReference type="Proteomes" id="UP000317214">
    <property type="component" value="Chromosome"/>
</dbReference>
<dbReference type="KEGG" id="ntn:D5366_08240"/>
<reference evidence="5 6" key="1">
    <citation type="submission" date="2018-09" db="EMBL/GenBank/DDBJ databases">
        <title>The complete genome sequence of Neokomagataea tanensis NBRC 106556(T).</title>
        <authorList>
            <person name="Chua K.-O."/>
            <person name="See-Too W.-S."/>
            <person name="Hong K.-W."/>
            <person name="Yin W.-F."/>
            <person name="Chan K.-G."/>
        </authorList>
    </citation>
    <scope>NUCLEOTIDE SEQUENCE [LARGE SCALE GENOMIC DNA]</scope>
    <source>
        <strain evidence="6">AH13 \ NBRC 106556</strain>
    </source>
</reference>
<name>A0A4Y6V966_9PROT</name>
<dbReference type="UniPathway" id="UPA00544"/>
<evidence type="ECO:0000256" key="1">
    <source>
        <dbReference type="ARBA" id="ARBA00023239"/>
    </source>
</evidence>
<comment type="function">
    <text evidence="3">Specifically catalyzes the cleavage of the D-lactyl ether substituent of MurNAc 6-phosphate, producing GlcNAc 6-phosphate and D-lactate. Together with AnmK, is also required for the utilization of anhydro-N-acetylmuramic acid (anhMurNAc) either imported from the medium or derived from its own cell wall murein, and thus plays a role in cell wall recycling.</text>
</comment>
<feature type="active site" evidence="3">
    <location>
        <position position="116"/>
    </location>
</feature>
<dbReference type="UniPathway" id="UPA00342"/>
<dbReference type="PROSITE" id="PS01272">
    <property type="entry name" value="GCKR"/>
    <property type="match status" value="1"/>
</dbReference>
<sequence length="307" mass="31979">MTESLSVTGTERHDPRYADIDVWPTGAILDALAEAQMTATALVRAAVPQLEKIVDTALPGLQRGGRLFYVGAGTSGRIGMQDGVELTPTFGLPPERLVLLLAGGAGALFQAAEGAEDQEETARDEIMAHQPTGNDVVFGIAASGGTPYTCAAIAAARAAGAMTVGIACNAEGRLLREAEYPVAIVTGPEVVAGSTRLKAGTAQKSALNLLSTTLMIRLGHAYRGLMVDMRVVNAKLEKRAESMVRTLAGGTEADIKDALKGAGKNVKRAVLLRHGLTLETAEMALSEAQGDLRLALNALKAKTSSDF</sequence>
<feature type="active site" description="Proton donor" evidence="3">
    <location>
        <position position="85"/>
    </location>
</feature>
<dbReference type="SUPFAM" id="SSF53697">
    <property type="entry name" value="SIS domain"/>
    <property type="match status" value="1"/>
</dbReference>
<dbReference type="PANTHER" id="PTHR10088">
    <property type="entry name" value="GLUCOKINASE REGULATORY PROTEIN"/>
    <property type="match status" value="1"/>
</dbReference>
<keyword evidence="6" id="KW-1185">Reference proteome</keyword>
<dbReference type="InterPro" id="IPR005488">
    <property type="entry name" value="Etherase_MurQ"/>
</dbReference>
<dbReference type="InterPro" id="IPR005486">
    <property type="entry name" value="Glucokinase_regulatory_CS"/>
</dbReference>
<dbReference type="RefSeq" id="WP_141493053.1">
    <property type="nucleotide sequence ID" value="NZ_CP032485.1"/>
</dbReference>
<dbReference type="GO" id="GO:0016835">
    <property type="term" value="F:carbon-oxygen lyase activity"/>
    <property type="evidence" value="ECO:0007669"/>
    <property type="project" value="UniProtKB-UniRule"/>
</dbReference>
<dbReference type="PANTHER" id="PTHR10088:SF4">
    <property type="entry name" value="GLUCOKINASE REGULATORY PROTEIN"/>
    <property type="match status" value="1"/>
</dbReference>
<dbReference type="OrthoDB" id="9813395at2"/>